<keyword evidence="3 6" id="KW-0812">Transmembrane</keyword>
<feature type="transmembrane region" description="Helical" evidence="6">
    <location>
        <begin position="103"/>
        <end position="125"/>
    </location>
</feature>
<dbReference type="PANTHER" id="PTHR12677">
    <property type="entry name" value="GOLGI APPARATUS MEMBRANE PROTEIN TVP38-RELATED"/>
    <property type="match status" value="1"/>
</dbReference>
<feature type="domain" description="VTT" evidence="7">
    <location>
        <begin position="80"/>
        <end position="196"/>
    </location>
</feature>
<evidence type="ECO:0000313" key="8">
    <source>
        <dbReference type="EMBL" id="MBI5247994.1"/>
    </source>
</evidence>
<dbReference type="Pfam" id="PF09335">
    <property type="entry name" value="VTT_dom"/>
    <property type="match status" value="1"/>
</dbReference>
<evidence type="ECO:0000256" key="6">
    <source>
        <dbReference type="RuleBase" id="RU366058"/>
    </source>
</evidence>
<keyword evidence="2 6" id="KW-1003">Cell membrane</keyword>
<dbReference type="Proteomes" id="UP000807825">
    <property type="component" value="Unassembled WGS sequence"/>
</dbReference>
<name>A0A9D6Z1R9_9BACT</name>
<gene>
    <name evidence="8" type="ORF">HY912_00745</name>
</gene>
<dbReference type="PANTHER" id="PTHR12677:SF59">
    <property type="entry name" value="GOLGI APPARATUS MEMBRANE PROTEIN TVP38-RELATED"/>
    <property type="match status" value="1"/>
</dbReference>
<evidence type="ECO:0000259" key="7">
    <source>
        <dbReference type="Pfam" id="PF09335"/>
    </source>
</evidence>
<dbReference type="PROSITE" id="PS51257">
    <property type="entry name" value="PROKAR_LIPOPROTEIN"/>
    <property type="match status" value="1"/>
</dbReference>
<reference evidence="8" key="1">
    <citation type="submission" date="2020-07" db="EMBL/GenBank/DDBJ databases">
        <title>Huge and variable diversity of episymbiotic CPR bacteria and DPANN archaea in groundwater ecosystems.</title>
        <authorList>
            <person name="He C.Y."/>
            <person name="Keren R."/>
            <person name="Whittaker M."/>
            <person name="Farag I.F."/>
            <person name="Doudna J."/>
            <person name="Cate J.H.D."/>
            <person name="Banfield J.F."/>
        </authorList>
    </citation>
    <scope>NUCLEOTIDE SEQUENCE</scope>
    <source>
        <strain evidence="8">NC_groundwater_1664_Pr3_B-0.1um_52_9</strain>
    </source>
</reference>
<feature type="transmembrane region" description="Helical" evidence="6">
    <location>
        <begin position="174"/>
        <end position="192"/>
    </location>
</feature>
<proteinExistence type="inferred from homology"/>
<organism evidence="8 9">
    <name type="scientific">Desulfomonile tiedjei</name>
    <dbReference type="NCBI Taxonomy" id="2358"/>
    <lineage>
        <taxon>Bacteria</taxon>
        <taxon>Pseudomonadati</taxon>
        <taxon>Thermodesulfobacteriota</taxon>
        <taxon>Desulfomonilia</taxon>
        <taxon>Desulfomonilales</taxon>
        <taxon>Desulfomonilaceae</taxon>
        <taxon>Desulfomonile</taxon>
    </lineage>
</organism>
<protein>
    <recommendedName>
        <fullName evidence="6">TVP38/TMEM64 family membrane protein</fullName>
    </recommendedName>
</protein>
<evidence type="ECO:0000256" key="3">
    <source>
        <dbReference type="ARBA" id="ARBA00022692"/>
    </source>
</evidence>
<dbReference type="GO" id="GO:0005886">
    <property type="term" value="C:plasma membrane"/>
    <property type="evidence" value="ECO:0007669"/>
    <property type="project" value="UniProtKB-SubCell"/>
</dbReference>
<keyword evidence="5 6" id="KW-0472">Membrane</keyword>
<accession>A0A9D6Z1R9</accession>
<evidence type="ECO:0000313" key="9">
    <source>
        <dbReference type="Proteomes" id="UP000807825"/>
    </source>
</evidence>
<feature type="transmembrane region" description="Helical" evidence="6">
    <location>
        <begin position="76"/>
        <end position="96"/>
    </location>
</feature>
<comment type="subcellular location">
    <subcellularLocation>
        <location evidence="1 6">Cell membrane</location>
        <topology evidence="1 6">Multi-pass membrane protein</topology>
    </subcellularLocation>
</comment>
<dbReference type="InterPro" id="IPR015414">
    <property type="entry name" value="TMEM64"/>
</dbReference>
<dbReference type="InterPro" id="IPR032816">
    <property type="entry name" value="VTT_dom"/>
</dbReference>
<sequence length="235" mass="25615">MLPSTRAERVRLIVAVCVLGVLIGCGVWLAVSGQLQVWCSRLQDMFQGKDQLRAYVQSWGALAPVAFMSVQSLQVLIAPIPGELTGVAGGFIFGAWKSTIYSTVGLTLGSAAAFLAARIVGQPLLKLVTSADTMTKLEYLTRRRGIFATFILFIVPGFPKDLFSYFLGLSPMRFTTFVIVCAAGRLPGTALLGASGSALFKENWYVLGIISCICIGVFLAAYWKKESIKRWLHHR</sequence>
<feature type="transmembrane region" description="Helical" evidence="6">
    <location>
        <begin position="12"/>
        <end position="31"/>
    </location>
</feature>
<comment type="caution">
    <text evidence="8">The sequence shown here is derived from an EMBL/GenBank/DDBJ whole genome shotgun (WGS) entry which is preliminary data.</text>
</comment>
<comment type="similarity">
    <text evidence="6">Belongs to the TVP38/TMEM64 family.</text>
</comment>
<evidence type="ECO:0000256" key="1">
    <source>
        <dbReference type="ARBA" id="ARBA00004651"/>
    </source>
</evidence>
<feature type="transmembrane region" description="Helical" evidence="6">
    <location>
        <begin position="204"/>
        <end position="223"/>
    </location>
</feature>
<dbReference type="AlphaFoldDB" id="A0A9D6Z1R9"/>
<evidence type="ECO:0000256" key="5">
    <source>
        <dbReference type="ARBA" id="ARBA00023136"/>
    </source>
</evidence>
<keyword evidence="4 6" id="KW-1133">Transmembrane helix</keyword>
<evidence type="ECO:0000256" key="4">
    <source>
        <dbReference type="ARBA" id="ARBA00022989"/>
    </source>
</evidence>
<feature type="transmembrane region" description="Helical" evidence="6">
    <location>
        <begin position="145"/>
        <end position="167"/>
    </location>
</feature>
<evidence type="ECO:0000256" key="2">
    <source>
        <dbReference type="ARBA" id="ARBA00022475"/>
    </source>
</evidence>
<dbReference type="EMBL" id="JACRDE010000024">
    <property type="protein sequence ID" value="MBI5247994.1"/>
    <property type="molecule type" value="Genomic_DNA"/>
</dbReference>